<dbReference type="PANTHER" id="PTHR32071:SF121">
    <property type="entry name" value="SIGMA L-DEPENDENT TRANSCRIPTIONAL REGULATOR YQIR-RELATED"/>
    <property type="match status" value="1"/>
</dbReference>
<gene>
    <name evidence="7" type="ORF">METZ01_LOCUS179133</name>
</gene>
<dbReference type="GO" id="GO:0005524">
    <property type="term" value="F:ATP binding"/>
    <property type="evidence" value="ECO:0007669"/>
    <property type="project" value="UniProtKB-KW"/>
</dbReference>
<dbReference type="FunFam" id="3.40.50.300:FF:000006">
    <property type="entry name" value="DNA-binding transcriptional regulator NtrC"/>
    <property type="match status" value="1"/>
</dbReference>
<dbReference type="SUPFAM" id="SSF46689">
    <property type="entry name" value="Homeodomain-like"/>
    <property type="match status" value="1"/>
</dbReference>
<dbReference type="PROSITE" id="PS00676">
    <property type="entry name" value="SIGMA54_INTERACT_2"/>
    <property type="match status" value="1"/>
</dbReference>
<name>A0A382CKA7_9ZZZZ</name>
<dbReference type="InterPro" id="IPR002197">
    <property type="entry name" value="HTH_Fis"/>
</dbReference>
<dbReference type="GO" id="GO:0006355">
    <property type="term" value="P:regulation of DNA-templated transcription"/>
    <property type="evidence" value="ECO:0007669"/>
    <property type="project" value="InterPro"/>
</dbReference>
<dbReference type="CDD" id="cd00009">
    <property type="entry name" value="AAA"/>
    <property type="match status" value="1"/>
</dbReference>
<dbReference type="Pfam" id="PF02954">
    <property type="entry name" value="HTH_8"/>
    <property type="match status" value="1"/>
</dbReference>
<dbReference type="AlphaFoldDB" id="A0A382CKA7"/>
<sequence>MLDEVQYMIIDIERLQKQSGIIGTSDKIRQVMELIAQVAPVDISVLITGESGTGKEVMAKAIHKFSRYANKPMVIVNCGAIPEGIIESELFGHKKGSFTGASENRKGYFEEAHKGTIFLDEIGETPLQTQVKLLRVLESGEFMRVGEAKTRYTDVRIIAATNKDLGDLVKKGHFRQDLYFRLKTVTLNVPALRNRLEDISPLVERFALEFTRSNDILYRGFMPDAVRLLKQYDWPGNVRELKNFVERILVLEKGERITAEMTQKELQNALDPLSEPNMHLPVAIEKKSSQAEIDIILRQLFLLRQDTELIRNLIAGKASDGTGIIRNVPMIDDTDIDASIPEKSMEITEDGHTLIRDDAIGDMRIRHLEREAVTRTLRFFNNNRRKTARSLGMSERTLYRKIEEYNLEPKIKRRRD</sequence>
<keyword evidence="5" id="KW-0804">Transcription</keyword>
<feature type="domain" description="Sigma-54 factor interaction" evidence="6">
    <location>
        <begin position="21"/>
        <end position="250"/>
    </location>
</feature>
<evidence type="ECO:0000259" key="6">
    <source>
        <dbReference type="PROSITE" id="PS50045"/>
    </source>
</evidence>
<dbReference type="PROSITE" id="PS00688">
    <property type="entry name" value="SIGMA54_INTERACT_3"/>
    <property type="match status" value="1"/>
</dbReference>
<keyword evidence="4" id="KW-0238">DNA-binding</keyword>
<keyword evidence="3" id="KW-0805">Transcription regulation</keyword>
<evidence type="ECO:0000313" key="7">
    <source>
        <dbReference type="EMBL" id="SVB26279.1"/>
    </source>
</evidence>
<dbReference type="Pfam" id="PF25601">
    <property type="entry name" value="AAA_lid_14"/>
    <property type="match status" value="1"/>
</dbReference>
<dbReference type="EMBL" id="UINC01034828">
    <property type="protein sequence ID" value="SVB26279.1"/>
    <property type="molecule type" value="Genomic_DNA"/>
</dbReference>
<dbReference type="Pfam" id="PF00158">
    <property type="entry name" value="Sigma54_activat"/>
    <property type="match status" value="1"/>
</dbReference>
<keyword evidence="1" id="KW-0547">Nucleotide-binding</keyword>
<evidence type="ECO:0000256" key="5">
    <source>
        <dbReference type="ARBA" id="ARBA00023163"/>
    </source>
</evidence>
<dbReference type="InterPro" id="IPR002078">
    <property type="entry name" value="Sigma_54_int"/>
</dbReference>
<proteinExistence type="predicted"/>
<dbReference type="GO" id="GO:0043565">
    <property type="term" value="F:sequence-specific DNA binding"/>
    <property type="evidence" value="ECO:0007669"/>
    <property type="project" value="InterPro"/>
</dbReference>
<evidence type="ECO:0000256" key="1">
    <source>
        <dbReference type="ARBA" id="ARBA00022741"/>
    </source>
</evidence>
<organism evidence="7">
    <name type="scientific">marine metagenome</name>
    <dbReference type="NCBI Taxonomy" id="408172"/>
    <lineage>
        <taxon>unclassified sequences</taxon>
        <taxon>metagenomes</taxon>
        <taxon>ecological metagenomes</taxon>
    </lineage>
</organism>
<dbReference type="InterPro" id="IPR009057">
    <property type="entry name" value="Homeodomain-like_sf"/>
</dbReference>
<dbReference type="PANTHER" id="PTHR32071">
    <property type="entry name" value="TRANSCRIPTIONAL REGULATORY PROTEIN"/>
    <property type="match status" value="1"/>
</dbReference>
<dbReference type="InterPro" id="IPR027417">
    <property type="entry name" value="P-loop_NTPase"/>
</dbReference>
<dbReference type="InterPro" id="IPR025943">
    <property type="entry name" value="Sigma_54_int_dom_ATP-bd_2"/>
</dbReference>
<dbReference type="InterPro" id="IPR025662">
    <property type="entry name" value="Sigma_54_int_dom_ATP-bd_1"/>
</dbReference>
<dbReference type="InterPro" id="IPR025944">
    <property type="entry name" value="Sigma_54_int_dom_CS"/>
</dbReference>
<keyword evidence="2" id="KW-0067">ATP-binding</keyword>
<dbReference type="Gene3D" id="1.10.10.60">
    <property type="entry name" value="Homeodomain-like"/>
    <property type="match status" value="1"/>
</dbReference>
<evidence type="ECO:0000256" key="2">
    <source>
        <dbReference type="ARBA" id="ARBA00022840"/>
    </source>
</evidence>
<evidence type="ECO:0000256" key="3">
    <source>
        <dbReference type="ARBA" id="ARBA00023015"/>
    </source>
</evidence>
<dbReference type="PROSITE" id="PS00675">
    <property type="entry name" value="SIGMA54_INTERACT_1"/>
    <property type="match status" value="1"/>
</dbReference>
<dbReference type="Gene3D" id="1.10.8.60">
    <property type="match status" value="1"/>
</dbReference>
<dbReference type="Gene3D" id="3.40.50.300">
    <property type="entry name" value="P-loop containing nucleotide triphosphate hydrolases"/>
    <property type="match status" value="1"/>
</dbReference>
<accession>A0A382CKA7</accession>
<dbReference type="PRINTS" id="PR01590">
    <property type="entry name" value="HTHFIS"/>
</dbReference>
<dbReference type="SUPFAM" id="SSF52540">
    <property type="entry name" value="P-loop containing nucleoside triphosphate hydrolases"/>
    <property type="match status" value="1"/>
</dbReference>
<dbReference type="InterPro" id="IPR003593">
    <property type="entry name" value="AAA+_ATPase"/>
</dbReference>
<reference evidence="7" key="1">
    <citation type="submission" date="2018-05" db="EMBL/GenBank/DDBJ databases">
        <authorList>
            <person name="Lanie J.A."/>
            <person name="Ng W.-L."/>
            <person name="Kazmierczak K.M."/>
            <person name="Andrzejewski T.M."/>
            <person name="Davidsen T.M."/>
            <person name="Wayne K.J."/>
            <person name="Tettelin H."/>
            <person name="Glass J.I."/>
            <person name="Rusch D."/>
            <person name="Podicherti R."/>
            <person name="Tsui H.-C.T."/>
            <person name="Winkler M.E."/>
        </authorList>
    </citation>
    <scope>NUCLEOTIDE SEQUENCE</scope>
</reference>
<protein>
    <recommendedName>
        <fullName evidence="6">Sigma-54 factor interaction domain-containing protein</fullName>
    </recommendedName>
</protein>
<dbReference type="InterPro" id="IPR058031">
    <property type="entry name" value="AAA_lid_NorR"/>
</dbReference>
<dbReference type="PROSITE" id="PS50045">
    <property type="entry name" value="SIGMA54_INTERACT_4"/>
    <property type="match status" value="1"/>
</dbReference>
<evidence type="ECO:0000256" key="4">
    <source>
        <dbReference type="ARBA" id="ARBA00023125"/>
    </source>
</evidence>
<dbReference type="SMART" id="SM00382">
    <property type="entry name" value="AAA"/>
    <property type="match status" value="1"/>
</dbReference>